<evidence type="ECO:0000313" key="1">
    <source>
        <dbReference type="EMBL" id="KAJ8640428.1"/>
    </source>
</evidence>
<reference evidence="1 2" key="1">
    <citation type="journal article" date="2022" name="Hortic Res">
        <title>A haplotype resolved chromosomal level avocado genome allows analysis of novel avocado genes.</title>
        <authorList>
            <person name="Nath O."/>
            <person name="Fletcher S.J."/>
            <person name="Hayward A."/>
            <person name="Shaw L.M."/>
            <person name="Masouleh A.K."/>
            <person name="Furtado A."/>
            <person name="Henry R.J."/>
            <person name="Mitter N."/>
        </authorList>
    </citation>
    <scope>NUCLEOTIDE SEQUENCE [LARGE SCALE GENOMIC DNA]</scope>
    <source>
        <strain evidence="2">cv. Hass</strain>
    </source>
</reference>
<dbReference type="EMBL" id="CM056813">
    <property type="protein sequence ID" value="KAJ8640428.1"/>
    <property type="molecule type" value="Genomic_DNA"/>
</dbReference>
<keyword evidence="2" id="KW-1185">Reference proteome</keyword>
<sequence length="575" mass="63953">MRRDEVDPALGRLNMVCKNNKRPSSEYESCDISFKHPRQLDCTSFVRFVLCNNSSEKPHKSVSGGGFDNFKGEETLVSRTISELFVADDKEFESCAWGSISGLSWVTSSTSEEDAISQPTLQVSWSPGFSDNDCPSRMSVESEETLSSLASYPHRKLVSIGPDHQADVPVWASDGVRKATSYFHLATQSACDSDAGAPFPPSLSVPSSHIMLDDKEEQLMGTCVIPMPKADSSGYASENLGHGRVECSCLDEGSIRCVRQHVKEAREKLLVTLGQERFVELGFCDMGEDVALKWIEEDEQVFHDIVFSNPASLGKNFWDHLSAVFPTKTMKDLVSYYFNVFILRIRNQQNRLDPLNIDSDNDEWEASDDAEEFATTEEDEDSTVESPADQCKTVYSEDSHDNYHEDDDDDEVSEGGAGNFASVEDDVGGLDNVSRVQVSGNKSSSFKPLVHHNCIPTDHSASNELQNGSEEQDAPDESCMSYECQHSPSDTTATQEQSVGTGPKIFHGEFDNRSLFGMVDHGDVFDPSNARVWDTGFFTGIKNDDDFLPTHRMIEEIFRDEMWNDNDLRGGTHIS</sequence>
<accession>A0ACC2M4S8</accession>
<gene>
    <name evidence="1" type="ORF">MRB53_017122</name>
</gene>
<name>A0ACC2M4S8_PERAE</name>
<dbReference type="Proteomes" id="UP001234297">
    <property type="component" value="Chromosome 5"/>
</dbReference>
<organism evidence="1 2">
    <name type="scientific">Persea americana</name>
    <name type="common">Avocado</name>
    <dbReference type="NCBI Taxonomy" id="3435"/>
    <lineage>
        <taxon>Eukaryota</taxon>
        <taxon>Viridiplantae</taxon>
        <taxon>Streptophyta</taxon>
        <taxon>Embryophyta</taxon>
        <taxon>Tracheophyta</taxon>
        <taxon>Spermatophyta</taxon>
        <taxon>Magnoliopsida</taxon>
        <taxon>Magnoliidae</taxon>
        <taxon>Laurales</taxon>
        <taxon>Lauraceae</taxon>
        <taxon>Persea</taxon>
    </lineage>
</organism>
<evidence type="ECO:0000313" key="2">
    <source>
        <dbReference type="Proteomes" id="UP001234297"/>
    </source>
</evidence>
<comment type="caution">
    <text evidence="1">The sequence shown here is derived from an EMBL/GenBank/DDBJ whole genome shotgun (WGS) entry which is preliminary data.</text>
</comment>
<proteinExistence type="predicted"/>
<protein>
    <submittedName>
        <fullName evidence="1">Uncharacterized protein</fullName>
    </submittedName>
</protein>